<gene>
    <name evidence="3" type="ORF">RIF29_13838</name>
</gene>
<keyword evidence="1" id="KW-0472">Membrane</keyword>
<sequence length="133" mass="15190">MLFLAWGLLILTSFFEYLVDREIEQPAAGGVISSRVNNDIDIEEQPPPPPPPPLPLPLPLPPELTRVQFQRVRAERVQPYRPTPSIRFDALLVNVLLVNVLSVNVLFAWKNSIMEKRFNHLECVFTSFIPLAF</sequence>
<keyword evidence="1" id="KW-1133">Transmembrane helix</keyword>
<organism evidence="3 4">
    <name type="scientific">Crotalaria pallida</name>
    <name type="common">Smooth rattlebox</name>
    <name type="synonym">Crotalaria striata</name>
    <dbReference type="NCBI Taxonomy" id="3830"/>
    <lineage>
        <taxon>Eukaryota</taxon>
        <taxon>Viridiplantae</taxon>
        <taxon>Streptophyta</taxon>
        <taxon>Embryophyta</taxon>
        <taxon>Tracheophyta</taxon>
        <taxon>Spermatophyta</taxon>
        <taxon>Magnoliopsida</taxon>
        <taxon>eudicotyledons</taxon>
        <taxon>Gunneridae</taxon>
        <taxon>Pentapetalae</taxon>
        <taxon>rosids</taxon>
        <taxon>fabids</taxon>
        <taxon>Fabales</taxon>
        <taxon>Fabaceae</taxon>
        <taxon>Papilionoideae</taxon>
        <taxon>50 kb inversion clade</taxon>
        <taxon>genistoids sensu lato</taxon>
        <taxon>core genistoids</taxon>
        <taxon>Crotalarieae</taxon>
        <taxon>Crotalaria</taxon>
    </lineage>
</organism>
<keyword evidence="4" id="KW-1185">Reference proteome</keyword>
<feature type="transmembrane region" description="Helical" evidence="1">
    <location>
        <begin position="90"/>
        <end position="109"/>
    </location>
</feature>
<evidence type="ECO:0000313" key="3">
    <source>
        <dbReference type="EMBL" id="KAK7272798.1"/>
    </source>
</evidence>
<dbReference type="Proteomes" id="UP001372338">
    <property type="component" value="Unassembled WGS sequence"/>
</dbReference>
<name>A0AAN9I9S0_CROPI</name>
<proteinExistence type="predicted"/>
<reference evidence="3 4" key="1">
    <citation type="submission" date="2024-01" db="EMBL/GenBank/DDBJ databases">
        <title>The genomes of 5 underutilized Papilionoideae crops provide insights into root nodulation and disease resistanc.</title>
        <authorList>
            <person name="Yuan L."/>
        </authorList>
    </citation>
    <scope>NUCLEOTIDE SEQUENCE [LARGE SCALE GENOMIC DNA]</scope>
    <source>
        <strain evidence="3">ZHUSHIDOU_FW_LH</strain>
        <tissue evidence="3">Leaf</tissue>
    </source>
</reference>
<feature type="chain" id="PRO_5042892609" evidence="2">
    <location>
        <begin position="21"/>
        <end position="133"/>
    </location>
</feature>
<comment type="caution">
    <text evidence="3">The sequence shown here is derived from an EMBL/GenBank/DDBJ whole genome shotgun (WGS) entry which is preliminary data.</text>
</comment>
<evidence type="ECO:0000313" key="4">
    <source>
        <dbReference type="Proteomes" id="UP001372338"/>
    </source>
</evidence>
<evidence type="ECO:0000256" key="2">
    <source>
        <dbReference type="SAM" id="SignalP"/>
    </source>
</evidence>
<keyword evidence="2" id="KW-0732">Signal</keyword>
<evidence type="ECO:0000256" key="1">
    <source>
        <dbReference type="SAM" id="Phobius"/>
    </source>
</evidence>
<dbReference type="EMBL" id="JAYWIO010000003">
    <property type="protein sequence ID" value="KAK7272798.1"/>
    <property type="molecule type" value="Genomic_DNA"/>
</dbReference>
<protein>
    <submittedName>
        <fullName evidence="3">Uncharacterized protein</fullName>
    </submittedName>
</protein>
<accession>A0AAN9I9S0</accession>
<feature type="signal peptide" evidence="2">
    <location>
        <begin position="1"/>
        <end position="20"/>
    </location>
</feature>
<keyword evidence="1" id="KW-0812">Transmembrane</keyword>
<dbReference type="AlphaFoldDB" id="A0AAN9I9S0"/>